<organism evidence="2 3">
    <name type="scientific">Caerostris extrusa</name>
    <name type="common">Bark spider</name>
    <name type="synonym">Caerostris bankana</name>
    <dbReference type="NCBI Taxonomy" id="172846"/>
    <lineage>
        <taxon>Eukaryota</taxon>
        <taxon>Metazoa</taxon>
        <taxon>Ecdysozoa</taxon>
        <taxon>Arthropoda</taxon>
        <taxon>Chelicerata</taxon>
        <taxon>Arachnida</taxon>
        <taxon>Araneae</taxon>
        <taxon>Araneomorphae</taxon>
        <taxon>Entelegynae</taxon>
        <taxon>Araneoidea</taxon>
        <taxon>Araneidae</taxon>
        <taxon>Caerostris</taxon>
    </lineage>
</organism>
<sequence>MSGVIFPKIRLIILTDNLKAITEAINTTKQAPTAPTESFAEAVKKQQITTILAPKDKDQSVKYMRSNISKQLKIRELDGVKRVLIDNNQLIIKTKTDEQAQKLQDTIEKNTELKEVLTVRTPPEPKAKKSSVTESQRVQLNKT</sequence>
<evidence type="ECO:0000256" key="1">
    <source>
        <dbReference type="SAM" id="MobiDB-lite"/>
    </source>
</evidence>
<feature type="region of interest" description="Disordered" evidence="1">
    <location>
        <begin position="118"/>
        <end position="143"/>
    </location>
</feature>
<keyword evidence="3" id="KW-1185">Reference proteome</keyword>
<evidence type="ECO:0000313" key="3">
    <source>
        <dbReference type="Proteomes" id="UP001054945"/>
    </source>
</evidence>
<evidence type="ECO:0000313" key="2">
    <source>
        <dbReference type="EMBL" id="GIX87620.1"/>
    </source>
</evidence>
<proteinExistence type="predicted"/>
<comment type="caution">
    <text evidence="2">The sequence shown here is derived from an EMBL/GenBank/DDBJ whole genome shotgun (WGS) entry which is preliminary data.</text>
</comment>
<name>A0AAV4NV37_CAEEX</name>
<feature type="compositionally biased region" description="Basic and acidic residues" evidence="1">
    <location>
        <begin position="118"/>
        <end position="127"/>
    </location>
</feature>
<feature type="compositionally biased region" description="Polar residues" evidence="1">
    <location>
        <begin position="130"/>
        <end position="143"/>
    </location>
</feature>
<protein>
    <submittedName>
        <fullName evidence="2">Uncharacterized protein</fullName>
    </submittedName>
</protein>
<dbReference type="AlphaFoldDB" id="A0AAV4NV37"/>
<dbReference type="EMBL" id="BPLR01021253">
    <property type="protein sequence ID" value="GIX87620.1"/>
    <property type="molecule type" value="Genomic_DNA"/>
</dbReference>
<accession>A0AAV4NV37</accession>
<reference evidence="2 3" key="1">
    <citation type="submission" date="2021-06" db="EMBL/GenBank/DDBJ databases">
        <title>Caerostris extrusa draft genome.</title>
        <authorList>
            <person name="Kono N."/>
            <person name="Arakawa K."/>
        </authorList>
    </citation>
    <scope>NUCLEOTIDE SEQUENCE [LARGE SCALE GENOMIC DNA]</scope>
</reference>
<gene>
    <name evidence="2" type="ORF">CEXT_760081</name>
</gene>
<dbReference type="Proteomes" id="UP001054945">
    <property type="component" value="Unassembled WGS sequence"/>
</dbReference>